<name>A0A0L6UNU5_9BASI</name>
<feature type="domain" description="Retrovirus-related Pol polyprotein from transposon TNT 1-94-like beta-barrel" evidence="1">
    <location>
        <begin position="131"/>
        <end position="207"/>
    </location>
</feature>
<dbReference type="AlphaFoldDB" id="A0A0L6UNU5"/>
<reference evidence="2 3" key="1">
    <citation type="submission" date="2015-08" db="EMBL/GenBank/DDBJ databases">
        <title>Next Generation Sequencing and Analysis of the Genome of Puccinia sorghi L Schw, the Causal Agent of Maize Common Rust.</title>
        <authorList>
            <person name="Rochi L."/>
            <person name="Burguener G."/>
            <person name="Darino M."/>
            <person name="Turjanski A."/>
            <person name="Kreff E."/>
            <person name="Dieguez M.J."/>
            <person name="Sacco F."/>
        </authorList>
    </citation>
    <scope>NUCLEOTIDE SEQUENCE [LARGE SCALE GENOMIC DNA]</scope>
    <source>
        <strain evidence="2 3">RO10H11247</strain>
    </source>
</reference>
<evidence type="ECO:0000313" key="2">
    <source>
        <dbReference type="EMBL" id="KNZ49500.1"/>
    </source>
</evidence>
<dbReference type="Pfam" id="PF22936">
    <property type="entry name" value="Pol_BBD"/>
    <property type="match status" value="1"/>
</dbReference>
<dbReference type="EMBL" id="LAVV01010135">
    <property type="protein sequence ID" value="KNZ49500.1"/>
    <property type="molecule type" value="Genomic_DNA"/>
</dbReference>
<dbReference type="OrthoDB" id="2869724at2759"/>
<gene>
    <name evidence="2" type="ORF">VP01_4973g1</name>
</gene>
<feature type="non-terminal residue" evidence="2">
    <location>
        <position position="1"/>
    </location>
</feature>
<sequence>LSACTMSSAAATSETCSYRLAYISSTLKISHPSSSKVYLCALSSQNPSKTLGWSLYKLQTKNKAEDCIQAKLKPPNLGLEAKAAVDQSSDVASIKSISTSSGFLATRQVRGMVAIRQALEAKMSGKGEPCFLDSGASHHMFADQAFFSHYCPQKNIISLADGNFLASSSKGYMYIKYQMGNPVKLKALHVPKLAGTLISLGRLYKSNCDIVCTGKDSFDLVSNGAPVLSGVINNGTFSA</sequence>
<evidence type="ECO:0000313" key="3">
    <source>
        <dbReference type="Proteomes" id="UP000037035"/>
    </source>
</evidence>
<evidence type="ECO:0000259" key="1">
    <source>
        <dbReference type="Pfam" id="PF22936"/>
    </source>
</evidence>
<keyword evidence="3" id="KW-1185">Reference proteome</keyword>
<proteinExistence type="predicted"/>
<dbReference type="InterPro" id="IPR054722">
    <property type="entry name" value="PolX-like_BBD"/>
</dbReference>
<accession>A0A0L6UNU5</accession>
<dbReference type="VEuPathDB" id="FungiDB:VP01_4973g1"/>
<organism evidence="2 3">
    <name type="scientific">Puccinia sorghi</name>
    <dbReference type="NCBI Taxonomy" id="27349"/>
    <lineage>
        <taxon>Eukaryota</taxon>
        <taxon>Fungi</taxon>
        <taxon>Dikarya</taxon>
        <taxon>Basidiomycota</taxon>
        <taxon>Pucciniomycotina</taxon>
        <taxon>Pucciniomycetes</taxon>
        <taxon>Pucciniales</taxon>
        <taxon>Pucciniaceae</taxon>
        <taxon>Puccinia</taxon>
    </lineage>
</organism>
<protein>
    <recommendedName>
        <fullName evidence="1">Retrovirus-related Pol polyprotein from transposon TNT 1-94-like beta-barrel domain-containing protein</fullName>
    </recommendedName>
</protein>
<dbReference type="Proteomes" id="UP000037035">
    <property type="component" value="Unassembled WGS sequence"/>
</dbReference>
<comment type="caution">
    <text evidence="2">The sequence shown here is derived from an EMBL/GenBank/DDBJ whole genome shotgun (WGS) entry which is preliminary data.</text>
</comment>